<dbReference type="PANTHER" id="PTHR42829">
    <property type="entry name" value="NADH-UBIQUINONE OXIDOREDUCTASE CHAIN 5"/>
    <property type="match status" value="1"/>
</dbReference>
<keyword evidence="8" id="KW-0999">Mitochondrion inner membrane</keyword>
<evidence type="ECO:0000256" key="4">
    <source>
        <dbReference type="ARBA" id="ARBA00021096"/>
    </source>
</evidence>
<feature type="transmembrane region" description="Helical" evidence="18">
    <location>
        <begin position="50"/>
        <end position="70"/>
    </location>
</feature>
<evidence type="ECO:0000313" key="22">
    <source>
        <dbReference type="EMBL" id="AJE26550.1"/>
    </source>
</evidence>
<comment type="catalytic activity">
    <reaction evidence="17">
        <text>a ubiquinone + NADH + 5 H(+)(in) = a ubiquinol + NAD(+) + 4 H(+)(out)</text>
        <dbReference type="Rhea" id="RHEA:29091"/>
        <dbReference type="Rhea" id="RHEA-COMP:9565"/>
        <dbReference type="Rhea" id="RHEA-COMP:9566"/>
        <dbReference type="ChEBI" id="CHEBI:15378"/>
        <dbReference type="ChEBI" id="CHEBI:16389"/>
        <dbReference type="ChEBI" id="CHEBI:17976"/>
        <dbReference type="ChEBI" id="CHEBI:57540"/>
        <dbReference type="ChEBI" id="CHEBI:57945"/>
        <dbReference type="EC" id="7.1.1.2"/>
    </reaction>
</comment>
<gene>
    <name evidence="22" type="primary">ND5</name>
</gene>
<dbReference type="GO" id="GO:0003954">
    <property type="term" value="F:NADH dehydrogenase activity"/>
    <property type="evidence" value="ECO:0007669"/>
    <property type="project" value="TreeGrafter"/>
</dbReference>
<evidence type="ECO:0000256" key="7">
    <source>
        <dbReference type="ARBA" id="ARBA00022692"/>
    </source>
</evidence>
<evidence type="ECO:0000256" key="15">
    <source>
        <dbReference type="ARBA" id="ARBA00023136"/>
    </source>
</evidence>
<dbReference type="GO" id="GO:0005743">
    <property type="term" value="C:mitochondrial inner membrane"/>
    <property type="evidence" value="ECO:0007669"/>
    <property type="project" value="UniProtKB-SubCell"/>
</dbReference>
<dbReference type="PRINTS" id="PR01434">
    <property type="entry name" value="NADHDHGNASE5"/>
</dbReference>
<dbReference type="EMBL" id="KP100667">
    <property type="protein sequence ID" value="AJE26550.1"/>
    <property type="molecule type" value="Genomic_DNA"/>
</dbReference>
<evidence type="ECO:0000259" key="20">
    <source>
        <dbReference type="Pfam" id="PF00361"/>
    </source>
</evidence>
<dbReference type="InterPro" id="IPR003945">
    <property type="entry name" value="NU5C-like"/>
</dbReference>
<feature type="transmembrane region" description="Helical" evidence="18">
    <location>
        <begin position="204"/>
        <end position="223"/>
    </location>
</feature>
<protein>
    <recommendedName>
        <fullName evidence="4">NADH-ubiquinone oxidoreductase chain 5</fullName>
        <ecNumber evidence="3">7.1.1.2</ecNumber>
    </recommendedName>
    <alternativeName>
        <fullName evidence="16">NADH dehydrogenase subunit 5</fullName>
    </alternativeName>
</protein>
<comment type="function">
    <text evidence="1">Core subunit of the mitochondrial membrane respiratory chain NADH dehydrogenase (Complex I) that is believed to belong to the minimal assembly required for catalysis. Complex I functions in the transfer of electrons from NADH to the respiratory chain. The immediate electron acceptor for the enzyme is believed to be ubiquinone.</text>
</comment>
<feature type="transmembrane region" description="Helical" evidence="18">
    <location>
        <begin position="439"/>
        <end position="460"/>
    </location>
</feature>
<dbReference type="GO" id="GO:0008137">
    <property type="term" value="F:NADH dehydrogenase (ubiquinone) activity"/>
    <property type="evidence" value="ECO:0007669"/>
    <property type="project" value="UniProtKB-EC"/>
</dbReference>
<evidence type="ECO:0000256" key="10">
    <source>
        <dbReference type="ARBA" id="ARBA00022982"/>
    </source>
</evidence>
<dbReference type="PANTHER" id="PTHR42829:SF2">
    <property type="entry name" value="NADH-UBIQUINONE OXIDOREDUCTASE CHAIN 5"/>
    <property type="match status" value="1"/>
</dbReference>
<dbReference type="AlphaFoldDB" id="A0A0B5CWD0"/>
<dbReference type="RefSeq" id="YP_009117194.1">
    <property type="nucleotide sequence ID" value="NC_026290.1"/>
</dbReference>
<dbReference type="GeneID" id="22974687"/>
<evidence type="ECO:0000256" key="18">
    <source>
        <dbReference type="SAM" id="Phobius"/>
    </source>
</evidence>
<evidence type="ECO:0000256" key="2">
    <source>
        <dbReference type="ARBA" id="ARBA00004448"/>
    </source>
</evidence>
<keyword evidence="11 18" id="KW-1133">Transmembrane helix</keyword>
<feature type="transmembrane region" description="Helical" evidence="18">
    <location>
        <begin position="229"/>
        <end position="246"/>
    </location>
</feature>
<keyword evidence="6" id="KW-0679">Respiratory chain</keyword>
<evidence type="ECO:0000256" key="1">
    <source>
        <dbReference type="ARBA" id="ARBA00003257"/>
    </source>
</evidence>
<keyword evidence="5" id="KW-0813">Transport</keyword>
<feature type="transmembrane region" description="Helical" evidence="18">
    <location>
        <begin position="407"/>
        <end position="427"/>
    </location>
</feature>
<evidence type="ECO:0000256" key="5">
    <source>
        <dbReference type="ARBA" id="ARBA00022448"/>
    </source>
</evidence>
<dbReference type="GO" id="GO:0015990">
    <property type="term" value="P:electron transport coupled proton transport"/>
    <property type="evidence" value="ECO:0007669"/>
    <property type="project" value="TreeGrafter"/>
</dbReference>
<evidence type="ECO:0000256" key="9">
    <source>
        <dbReference type="ARBA" id="ARBA00022967"/>
    </source>
</evidence>
<reference evidence="22" key="1">
    <citation type="submission" date="2014-11" db="EMBL/GenBank/DDBJ databases">
        <title>The complete mitochondrial genome of orb-weaving spider Neoscona theisi (Walckenaer)(Araneae:Araneidae).</title>
        <authorList>
            <person name="Wang Z.-L."/>
            <person name="Li C."/>
        </authorList>
    </citation>
    <scope>NUCLEOTIDE SEQUENCE</scope>
</reference>
<feature type="transmembrane region" description="Helical" evidence="18">
    <location>
        <begin position="104"/>
        <end position="123"/>
    </location>
</feature>
<proteinExistence type="predicted"/>
<evidence type="ECO:0000256" key="16">
    <source>
        <dbReference type="ARBA" id="ARBA00031027"/>
    </source>
</evidence>
<dbReference type="InterPro" id="IPR010934">
    <property type="entry name" value="NADH_DH_su5_C"/>
</dbReference>
<keyword evidence="7 18" id="KW-0812">Transmembrane</keyword>
<evidence type="ECO:0000256" key="11">
    <source>
        <dbReference type="ARBA" id="ARBA00022989"/>
    </source>
</evidence>
<feature type="transmembrane region" description="Helical" evidence="18">
    <location>
        <begin position="167"/>
        <end position="192"/>
    </location>
</feature>
<dbReference type="EC" id="7.1.1.2" evidence="3"/>
<keyword evidence="10" id="KW-0249">Electron transport</keyword>
<feature type="domain" description="NADH:quinone oxidoreductase/Mrp antiporter transmembrane" evidence="20">
    <location>
        <begin position="99"/>
        <end position="371"/>
    </location>
</feature>
<keyword evidence="12" id="KW-0520">NAD</keyword>
<feature type="chain" id="PRO_5002099401" description="NADH-ubiquinone oxidoreductase chain 5" evidence="19">
    <location>
        <begin position="19"/>
        <end position="546"/>
    </location>
</feature>
<dbReference type="GO" id="GO:0042773">
    <property type="term" value="P:ATP synthesis coupled electron transport"/>
    <property type="evidence" value="ECO:0007669"/>
    <property type="project" value="InterPro"/>
</dbReference>
<accession>A0A0B5CWD0</accession>
<sequence length="546" mass="61641">MFQSMLMLLMSLFPLTMSMFMIYSSTFISIELPLISMYSTFIPISFLIDWTSMMFLFTVMFISSMILMFSMEYIPPLEHKQFSLMLLSFVLSMSFLIMSDNIIFILLGWDGLGLTSFVLVVYYQNASSSASGSITIFSNRVGDILILLSIAFMASISNWNFNMNENFPSLILLFLVLAACSKSAQFPFSAWLPAAMAAPTPISALVHSSTLVTAGVYLLIRIMNYPHPIAMTLILIISSMTAIYASMSANWEMDMKKIIALSTLSQIAMMMFAISLGSISLAFFHLIIHALFKSMMFLCAGIMIHSSTYQDMRNMGTVFKSTPLVSSILGIASLSLMGFPFMSGFFSKDPIVETVIFSKTLSLMSILMILSVGMTSAYSLRMISLALKFLLKSKPDINIHPTNFMEFPILIMAPFSIMMGTLMMWTSYPEQLLIIPNQYKFYIIITLVMGLTLGITLTFTSQKYLNFGQASISLWFNHFLTVLPAIPLALIMKMFLKNDKTWQETYGPKYCYNYYSNLSYSPDIMSSQLMFIILMMMLYPILMLSL</sequence>
<evidence type="ECO:0000259" key="21">
    <source>
        <dbReference type="Pfam" id="PF06455"/>
    </source>
</evidence>
<keyword evidence="14 22" id="KW-0496">Mitochondrion</keyword>
<evidence type="ECO:0000256" key="13">
    <source>
        <dbReference type="ARBA" id="ARBA00023075"/>
    </source>
</evidence>
<evidence type="ECO:0000256" key="17">
    <source>
        <dbReference type="ARBA" id="ARBA00049551"/>
    </source>
</evidence>
<geneLocation type="mitochondrion" evidence="22"/>
<feature type="transmembrane region" description="Helical" evidence="18">
    <location>
        <begin position="524"/>
        <end position="544"/>
    </location>
</feature>
<comment type="subcellular location">
    <subcellularLocation>
        <location evidence="2">Mitochondrion inner membrane</location>
        <topology evidence="2">Multi-pass membrane protein</topology>
    </subcellularLocation>
</comment>
<evidence type="ECO:0000256" key="3">
    <source>
        <dbReference type="ARBA" id="ARBA00012944"/>
    </source>
</evidence>
<feature type="transmembrane region" description="Helical" evidence="18">
    <location>
        <begin position="144"/>
        <end position="161"/>
    </location>
</feature>
<keyword evidence="9" id="KW-1278">Translocase</keyword>
<dbReference type="InterPro" id="IPR001750">
    <property type="entry name" value="ND/Mrp_TM"/>
</dbReference>
<feature type="transmembrane region" description="Helical" evidence="18">
    <location>
        <begin position="282"/>
        <end position="304"/>
    </location>
</feature>
<keyword evidence="15 18" id="KW-0472">Membrane</keyword>
<evidence type="ECO:0000256" key="8">
    <source>
        <dbReference type="ARBA" id="ARBA00022792"/>
    </source>
</evidence>
<dbReference type="Pfam" id="PF06455">
    <property type="entry name" value="NADH5_C"/>
    <property type="match status" value="1"/>
</dbReference>
<keyword evidence="13" id="KW-0830">Ubiquinone</keyword>
<evidence type="ECO:0000256" key="14">
    <source>
        <dbReference type="ARBA" id="ARBA00023128"/>
    </source>
</evidence>
<feature type="transmembrane region" description="Helical" evidence="18">
    <location>
        <begin position="324"/>
        <end position="346"/>
    </location>
</feature>
<feature type="transmembrane region" description="Helical" evidence="18">
    <location>
        <begin position="258"/>
        <end position="276"/>
    </location>
</feature>
<evidence type="ECO:0000256" key="12">
    <source>
        <dbReference type="ARBA" id="ARBA00023027"/>
    </source>
</evidence>
<name>A0A0B5CWD0_9ARAC</name>
<feature type="signal peptide" evidence="19">
    <location>
        <begin position="1"/>
        <end position="18"/>
    </location>
</feature>
<dbReference type="CTD" id="4540"/>
<evidence type="ECO:0000256" key="19">
    <source>
        <dbReference type="SAM" id="SignalP"/>
    </source>
</evidence>
<dbReference type="Pfam" id="PF00361">
    <property type="entry name" value="Proton_antipo_M"/>
    <property type="match status" value="1"/>
</dbReference>
<evidence type="ECO:0000256" key="6">
    <source>
        <dbReference type="ARBA" id="ARBA00022660"/>
    </source>
</evidence>
<feature type="transmembrane region" description="Helical" evidence="18">
    <location>
        <begin position="366"/>
        <end position="387"/>
    </location>
</feature>
<keyword evidence="19" id="KW-0732">Signal</keyword>
<feature type="domain" description="NADH dehydrogenase subunit 5 C-terminal" evidence="21">
    <location>
        <begin position="378"/>
        <end position="545"/>
    </location>
</feature>
<organism evidence="22">
    <name type="scientific">Neoscona theisi</name>
    <dbReference type="NCBI Taxonomy" id="1112448"/>
    <lineage>
        <taxon>Eukaryota</taxon>
        <taxon>Metazoa</taxon>
        <taxon>Ecdysozoa</taxon>
        <taxon>Arthropoda</taxon>
        <taxon>Chelicerata</taxon>
        <taxon>Arachnida</taxon>
        <taxon>Araneae</taxon>
        <taxon>Araneomorphae</taxon>
        <taxon>Entelegynae</taxon>
        <taxon>Araneoidea</taxon>
        <taxon>Araneidae</taxon>
        <taxon>Neoscona</taxon>
    </lineage>
</organism>
<feature type="transmembrane region" description="Helical" evidence="18">
    <location>
        <begin position="472"/>
        <end position="496"/>
    </location>
</feature>